<dbReference type="EMBL" id="QIBX01000016">
    <property type="protein sequence ID" value="RNL38787.1"/>
    <property type="molecule type" value="Genomic_DNA"/>
</dbReference>
<dbReference type="InterPro" id="IPR010813">
    <property type="entry name" value="DUF1413"/>
</dbReference>
<dbReference type="OrthoDB" id="371017at2"/>
<sequence length="77" mass="9018">MNHREWMKEALSKIDNLPAGKKFEVKDLFEGTKWSSLTRGEKVGFGIYFSNETREGRVASIKRLPRGRDNHSRYEKC</sequence>
<evidence type="ECO:0000313" key="2">
    <source>
        <dbReference type="Proteomes" id="UP000269591"/>
    </source>
</evidence>
<proteinExistence type="predicted"/>
<keyword evidence="2" id="KW-1185">Reference proteome</keyword>
<accession>A0A3N0AVA1</accession>
<dbReference type="Pfam" id="PF07205">
    <property type="entry name" value="DUF1413"/>
    <property type="match status" value="1"/>
</dbReference>
<name>A0A3N0AVA1_9ACTN</name>
<protein>
    <recommendedName>
        <fullName evidence="3">DUF1413 domain-containing protein</fullName>
    </recommendedName>
</protein>
<organism evidence="1 2">
    <name type="scientific">Slackia equolifaciens</name>
    <dbReference type="NCBI Taxonomy" id="498718"/>
    <lineage>
        <taxon>Bacteria</taxon>
        <taxon>Bacillati</taxon>
        <taxon>Actinomycetota</taxon>
        <taxon>Coriobacteriia</taxon>
        <taxon>Eggerthellales</taxon>
        <taxon>Eggerthellaceae</taxon>
        <taxon>Slackia</taxon>
    </lineage>
</organism>
<comment type="caution">
    <text evidence="1">The sequence shown here is derived from an EMBL/GenBank/DDBJ whole genome shotgun (WGS) entry which is preliminary data.</text>
</comment>
<evidence type="ECO:0008006" key="3">
    <source>
        <dbReference type="Google" id="ProtNLM"/>
    </source>
</evidence>
<gene>
    <name evidence="1" type="ORF">DMP06_08665</name>
</gene>
<reference evidence="2" key="1">
    <citation type="submission" date="2018-05" db="EMBL/GenBank/DDBJ databases">
        <title>Genome Sequencing of selected type strains of the family Eggerthellaceae.</title>
        <authorList>
            <person name="Danylec N."/>
            <person name="Stoll D.A."/>
            <person name="Doetsch A."/>
            <person name="Huch M."/>
        </authorList>
    </citation>
    <scope>NUCLEOTIDE SEQUENCE [LARGE SCALE GENOMIC DNA]</scope>
    <source>
        <strain evidence="2">DSM 24851</strain>
    </source>
</reference>
<evidence type="ECO:0000313" key="1">
    <source>
        <dbReference type="EMBL" id="RNL38787.1"/>
    </source>
</evidence>
<dbReference type="AlphaFoldDB" id="A0A3N0AVA1"/>
<dbReference type="Proteomes" id="UP000269591">
    <property type="component" value="Unassembled WGS sequence"/>
</dbReference>